<dbReference type="EC" id="3.1.1.5" evidence="7"/>
<organism evidence="9 10">
    <name type="scientific">Cladosporium halotolerans</name>
    <dbReference type="NCBI Taxonomy" id="1052096"/>
    <lineage>
        <taxon>Eukaryota</taxon>
        <taxon>Fungi</taxon>
        <taxon>Dikarya</taxon>
        <taxon>Ascomycota</taxon>
        <taxon>Pezizomycotina</taxon>
        <taxon>Dothideomycetes</taxon>
        <taxon>Dothideomycetidae</taxon>
        <taxon>Cladosporiales</taxon>
        <taxon>Cladosporiaceae</taxon>
        <taxon>Cladosporium</taxon>
    </lineage>
</organism>
<comment type="caution">
    <text evidence="9">The sequence shown here is derived from an EMBL/GenBank/DDBJ whole genome shotgun (WGS) entry which is preliminary data.</text>
</comment>
<dbReference type="EMBL" id="JAAQHG020000163">
    <property type="protein sequence ID" value="KAL1581786.1"/>
    <property type="molecule type" value="Genomic_DNA"/>
</dbReference>
<evidence type="ECO:0000259" key="8">
    <source>
        <dbReference type="PROSITE" id="PS51210"/>
    </source>
</evidence>
<evidence type="ECO:0000256" key="1">
    <source>
        <dbReference type="ARBA" id="ARBA00008780"/>
    </source>
</evidence>
<keyword evidence="10" id="KW-1185">Reference proteome</keyword>
<dbReference type="InterPro" id="IPR002642">
    <property type="entry name" value="LysoPLipase_cat_dom"/>
</dbReference>
<comment type="similarity">
    <text evidence="1 7">Belongs to the lysophospholipase family.</text>
</comment>
<evidence type="ECO:0000256" key="4">
    <source>
        <dbReference type="ARBA" id="ARBA00023098"/>
    </source>
</evidence>
<dbReference type="GO" id="GO:0046475">
    <property type="term" value="P:glycerophospholipid catabolic process"/>
    <property type="evidence" value="ECO:0007669"/>
    <property type="project" value="TreeGrafter"/>
</dbReference>
<evidence type="ECO:0000256" key="5">
    <source>
        <dbReference type="ARBA" id="ARBA00023180"/>
    </source>
</evidence>
<keyword evidence="2 6" id="KW-0378">Hydrolase</keyword>
<feature type="domain" description="PLA2c" evidence="8">
    <location>
        <begin position="1"/>
        <end position="268"/>
    </location>
</feature>
<accession>A0AB34KD35</accession>
<evidence type="ECO:0000256" key="6">
    <source>
        <dbReference type="PROSITE-ProRule" id="PRU00555"/>
    </source>
</evidence>
<dbReference type="GO" id="GO:0004623">
    <property type="term" value="F:phospholipase A2 activity"/>
    <property type="evidence" value="ECO:0007669"/>
    <property type="project" value="TreeGrafter"/>
</dbReference>
<evidence type="ECO:0000256" key="7">
    <source>
        <dbReference type="RuleBase" id="RU362103"/>
    </source>
</evidence>
<dbReference type="InterPro" id="IPR016035">
    <property type="entry name" value="Acyl_Trfase/lysoPLipase"/>
</dbReference>
<dbReference type="Proteomes" id="UP000803884">
    <property type="component" value="Unassembled WGS sequence"/>
</dbReference>
<sequence length="337" mass="37995">MISMNEKTLRIASGVRSAHLAVAVERATKGSNREVGLIAKLVKPLLEDVGEDQNDIASYPNPFYQFSPTKNRLHNQHTLMMVDGGEDLQNLPLHPLIQPERGVDVVFAVDSSADTLKENGDLNWPYGTVLIATYQRSLLPITNGTSFPQNPDANTFVNLSLNNKPTWFGCNLDDTEPPSPLIVYLPDAPDAYMSNVSTSQMVYSTLERNSIIQNGYDVATIGNGTVDSDWPTCFGCAILHRSFGKTQTNIQDVCQKCLQKLCWDGTVDDSTAVYHPEFKVNDKWRSRQWRSQRRGKSFGEFYGTVDNHDALRRNPFLSFWCILDLRVWFPLEISLYH</sequence>
<dbReference type="RefSeq" id="XP_069224895.1">
    <property type="nucleotide sequence ID" value="XM_069378047.1"/>
</dbReference>
<dbReference type="GO" id="GO:0004622">
    <property type="term" value="F:phosphatidylcholine lysophospholipase activity"/>
    <property type="evidence" value="ECO:0007669"/>
    <property type="project" value="UniProtKB-EC"/>
</dbReference>
<comment type="catalytic activity">
    <reaction evidence="7">
        <text>a 1-acyl-sn-glycero-3-phosphocholine + H2O = sn-glycerol 3-phosphocholine + a fatty acid + H(+)</text>
        <dbReference type="Rhea" id="RHEA:15177"/>
        <dbReference type="ChEBI" id="CHEBI:15377"/>
        <dbReference type="ChEBI" id="CHEBI:15378"/>
        <dbReference type="ChEBI" id="CHEBI:16870"/>
        <dbReference type="ChEBI" id="CHEBI:28868"/>
        <dbReference type="ChEBI" id="CHEBI:58168"/>
        <dbReference type="EC" id="3.1.1.5"/>
    </reaction>
</comment>
<proteinExistence type="inferred from homology"/>
<gene>
    <name evidence="9" type="ORF">WHR41_09444</name>
</gene>
<evidence type="ECO:0000313" key="9">
    <source>
        <dbReference type="EMBL" id="KAL1581786.1"/>
    </source>
</evidence>
<dbReference type="Pfam" id="PF01735">
    <property type="entry name" value="PLA2_B"/>
    <property type="match status" value="1"/>
</dbReference>
<protein>
    <recommendedName>
        <fullName evidence="7">Lysophospholipase</fullName>
        <ecNumber evidence="7">3.1.1.5</ecNumber>
    </recommendedName>
</protein>
<dbReference type="GeneID" id="96010885"/>
<dbReference type="Gene3D" id="3.40.1090.10">
    <property type="entry name" value="Cytosolic phospholipase A2 catalytic domain"/>
    <property type="match status" value="1"/>
</dbReference>
<dbReference type="PROSITE" id="PS51210">
    <property type="entry name" value="PLA2C"/>
    <property type="match status" value="1"/>
</dbReference>
<evidence type="ECO:0000313" key="10">
    <source>
        <dbReference type="Proteomes" id="UP000803884"/>
    </source>
</evidence>
<dbReference type="SMART" id="SM00022">
    <property type="entry name" value="PLAc"/>
    <property type="match status" value="1"/>
</dbReference>
<dbReference type="PANTHER" id="PTHR10728:SF62">
    <property type="entry name" value="LYSOPHOSPHOLIPASE"/>
    <property type="match status" value="1"/>
</dbReference>
<keyword evidence="3 6" id="KW-0442">Lipid degradation</keyword>
<keyword evidence="4 6" id="KW-0443">Lipid metabolism</keyword>
<dbReference type="GO" id="GO:0005829">
    <property type="term" value="C:cytosol"/>
    <property type="evidence" value="ECO:0007669"/>
    <property type="project" value="TreeGrafter"/>
</dbReference>
<evidence type="ECO:0000256" key="3">
    <source>
        <dbReference type="ARBA" id="ARBA00022963"/>
    </source>
</evidence>
<dbReference type="GO" id="GO:0005783">
    <property type="term" value="C:endoplasmic reticulum"/>
    <property type="evidence" value="ECO:0007669"/>
    <property type="project" value="TreeGrafter"/>
</dbReference>
<name>A0AB34KD35_9PEZI</name>
<reference evidence="9 10" key="1">
    <citation type="journal article" date="2020" name="Microbiol. Resour. Announc.">
        <title>Draft Genome Sequence of a Cladosporium Species Isolated from the Mesophotic Ascidian Didemnum maculosum.</title>
        <authorList>
            <person name="Gioti A."/>
            <person name="Siaperas R."/>
            <person name="Nikolaivits E."/>
            <person name="Le Goff G."/>
            <person name="Ouazzani J."/>
            <person name="Kotoulas G."/>
            <person name="Topakas E."/>
        </authorList>
    </citation>
    <scope>NUCLEOTIDE SEQUENCE [LARGE SCALE GENOMIC DNA]</scope>
    <source>
        <strain evidence="9 10">TM138-S3</strain>
    </source>
</reference>
<evidence type="ECO:0000256" key="2">
    <source>
        <dbReference type="ARBA" id="ARBA00022801"/>
    </source>
</evidence>
<dbReference type="PANTHER" id="PTHR10728">
    <property type="entry name" value="CYTOSOLIC PHOSPHOLIPASE A2"/>
    <property type="match status" value="1"/>
</dbReference>
<dbReference type="SUPFAM" id="SSF52151">
    <property type="entry name" value="FabD/lysophospholipase-like"/>
    <property type="match status" value="1"/>
</dbReference>
<keyword evidence="5" id="KW-0325">Glycoprotein</keyword>
<dbReference type="AlphaFoldDB" id="A0AB34KD35"/>